<evidence type="ECO:0000259" key="4">
    <source>
        <dbReference type="Pfam" id="PF13439"/>
    </source>
</evidence>
<name>A0ABT8M7N5_9EURY</name>
<evidence type="ECO:0000256" key="1">
    <source>
        <dbReference type="ARBA" id="ARBA00022676"/>
    </source>
</evidence>
<dbReference type="Pfam" id="PF00534">
    <property type="entry name" value="Glycos_transf_1"/>
    <property type="match status" value="1"/>
</dbReference>
<feature type="domain" description="Glycosyl transferase family 1" evidence="3">
    <location>
        <begin position="185"/>
        <end position="348"/>
    </location>
</feature>
<comment type="caution">
    <text evidence="5">The sequence shown here is derived from an EMBL/GenBank/DDBJ whole genome shotgun (WGS) entry which is preliminary data.</text>
</comment>
<protein>
    <submittedName>
        <fullName evidence="5">Glycosyltransferase family 4 protein</fullName>
    </submittedName>
</protein>
<dbReference type="CDD" id="cd03794">
    <property type="entry name" value="GT4_WbuB-like"/>
    <property type="match status" value="1"/>
</dbReference>
<keyword evidence="2" id="KW-0808">Transferase</keyword>
<keyword evidence="6" id="KW-1185">Reference proteome</keyword>
<proteinExistence type="predicted"/>
<dbReference type="Pfam" id="PF13439">
    <property type="entry name" value="Glyco_transf_4"/>
    <property type="match status" value="1"/>
</dbReference>
<keyword evidence="1" id="KW-0328">Glycosyltransferase</keyword>
<dbReference type="RefSeq" id="WP_301663035.1">
    <property type="nucleotide sequence ID" value="NZ_VCYH01000002.1"/>
</dbReference>
<reference evidence="5" key="1">
    <citation type="submission" date="2019-05" db="EMBL/GenBank/DDBJ databases">
        <title>Methanoculleus sp. FWC-SCC1, a methanogenic archaeon isolated from deep marine cold seep.</title>
        <authorList>
            <person name="Chen Y.-W."/>
            <person name="Chen S.-C."/>
            <person name="Teng N.-H."/>
            <person name="Lai M.-C."/>
        </authorList>
    </citation>
    <scope>NUCLEOTIDE SEQUENCE</scope>
    <source>
        <strain evidence="5">FWC-SCC1</strain>
    </source>
</reference>
<sequence length="390" mass="43374">MKVCMVSTTHRPTDGRIFQKEARSLAKAHTVTVIAPGATAETTTEEQVRIVTVQQPGSFALHPITLLRVFRECWRQDADVYHCHEPDALLIGMALRVLRGKRVIYDVHEHWPTEIPFDLHVAQGSRLQRVLTAIVDPLELFLARRADGTIAVSDSVAERFRDAGLDPVIIANYSIADLEIPCTPRREGKRILYMAGNMQAFHGIRECILAVSQVFSRHPDASLTLVGNVRDDVGAIVPDEHTRERIHTTGFLPYRRMYETLGAGEIGLLVFQPAYYNISIGLPNKLFDYMLVGLPVVASDFPEIRNVVNDAGCGILVDPTDIGAIADAVTYLLENPDEARQMGENGRRAIEQRYNWGRMETSLLALYRNLNGEAPVSGRPAEPASEEGLQ</sequence>
<dbReference type="Gene3D" id="3.40.50.2000">
    <property type="entry name" value="Glycogen Phosphorylase B"/>
    <property type="match status" value="2"/>
</dbReference>
<feature type="domain" description="Glycosyltransferase subfamily 4-like N-terminal" evidence="4">
    <location>
        <begin position="22"/>
        <end position="169"/>
    </location>
</feature>
<dbReference type="PANTHER" id="PTHR12526:SF629">
    <property type="entry name" value="TEICHURONIC ACID BIOSYNTHESIS GLYCOSYLTRANSFERASE TUAH-RELATED"/>
    <property type="match status" value="1"/>
</dbReference>
<dbReference type="EMBL" id="VCYH01000002">
    <property type="protein sequence ID" value="MDN7023951.1"/>
    <property type="molecule type" value="Genomic_DNA"/>
</dbReference>
<dbReference type="Proteomes" id="UP001168338">
    <property type="component" value="Unassembled WGS sequence"/>
</dbReference>
<accession>A0ABT8M7N5</accession>
<organism evidence="5 6">
    <name type="scientific">Methanoculleus frigidifontis</name>
    <dbReference type="NCBI Taxonomy" id="2584085"/>
    <lineage>
        <taxon>Archaea</taxon>
        <taxon>Methanobacteriati</taxon>
        <taxon>Methanobacteriota</taxon>
        <taxon>Stenosarchaea group</taxon>
        <taxon>Methanomicrobia</taxon>
        <taxon>Methanomicrobiales</taxon>
        <taxon>Methanomicrobiaceae</taxon>
        <taxon>Methanoculleus</taxon>
    </lineage>
</organism>
<dbReference type="InterPro" id="IPR028098">
    <property type="entry name" value="Glyco_trans_4-like_N"/>
</dbReference>
<dbReference type="PANTHER" id="PTHR12526">
    <property type="entry name" value="GLYCOSYLTRANSFERASE"/>
    <property type="match status" value="1"/>
</dbReference>
<evidence type="ECO:0000313" key="6">
    <source>
        <dbReference type="Proteomes" id="UP001168338"/>
    </source>
</evidence>
<dbReference type="SUPFAM" id="SSF53756">
    <property type="entry name" value="UDP-Glycosyltransferase/glycogen phosphorylase"/>
    <property type="match status" value="1"/>
</dbReference>
<evidence type="ECO:0000256" key="2">
    <source>
        <dbReference type="ARBA" id="ARBA00022679"/>
    </source>
</evidence>
<dbReference type="InterPro" id="IPR001296">
    <property type="entry name" value="Glyco_trans_1"/>
</dbReference>
<evidence type="ECO:0000259" key="3">
    <source>
        <dbReference type="Pfam" id="PF00534"/>
    </source>
</evidence>
<evidence type="ECO:0000313" key="5">
    <source>
        <dbReference type="EMBL" id="MDN7023951.1"/>
    </source>
</evidence>
<gene>
    <name evidence="5" type="ORF">FGU65_03420</name>
</gene>